<keyword evidence="3 7" id="KW-0808">Transferase</keyword>
<dbReference type="Gene3D" id="3.40.50.150">
    <property type="entry name" value="Vaccinia Virus protein VP39"/>
    <property type="match status" value="1"/>
</dbReference>
<dbReference type="OrthoDB" id="1853779at2"/>
<organism evidence="7 8">
    <name type="scientific">Streptomyces kaniharaensis</name>
    <dbReference type="NCBI Taxonomy" id="212423"/>
    <lineage>
        <taxon>Bacteria</taxon>
        <taxon>Bacillati</taxon>
        <taxon>Actinomycetota</taxon>
        <taxon>Actinomycetes</taxon>
        <taxon>Kitasatosporales</taxon>
        <taxon>Streptomycetaceae</taxon>
        <taxon>Streptomyces</taxon>
    </lineage>
</organism>
<evidence type="ECO:0000256" key="5">
    <source>
        <dbReference type="ARBA" id="ARBA00023098"/>
    </source>
</evidence>
<dbReference type="InterPro" id="IPR029063">
    <property type="entry name" value="SAM-dependent_MTases_sf"/>
</dbReference>
<keyword evidence="8" id="KW-1185">Reference proteome</keyword>
<keyword evidence="4" id="KW-0949">S-adenosyl-L-methionine</keyword>
<reference evidence="7 8" key="1">
    <citation type="submission" date="2019-09" db="EMBL/GenBank/DDBJ databases">
        <title>Genome Sequences of Streptomyces kaniharaensis ATCC 21070.</title>
        <authorList>
            <person name="Zhu W."/>
            <person name="De Crecy-Lagard V."/>
            <person name="Richards N.G."/>
        </authorList>
    </citation>
    <scope>NUCLEOTIDE SEQUENCE [LARGE SCALE GENOMIC DNA]</scope>
    <source>
        <strain evidence="7 8">SF-557</strain>
    </source>
</reference>
<dbReference type="InterPro" id="IPR013217">
    <property type="entry name" value="Methyltransf_12"/>
</dbReference>
<dbReference type="Proteomes" id="UP000450000">
    <property type="component" value="Unassembled WGS sequence"/>
</dbReference>
<dbReference type="EMBL" id="WBOF01000003">
    <property type="protein sequence ID" value="MQS16635.1"/>
    <property type="molecule type" value="Genomic_DNA"/>
</dbReference>
<comment type="caution">
    <text evidence="7">The sequence shown here is derived from an EMBL/GenBank/DDBJ whole genome shotgun (WGS) entry which is preliminary data.</text>
</comment>
<evidence type="ECO:0000256" key="3">
    <source>
        <dbReference type="ARBA" id="ARBA00022679"/>
    </source>
</evidence>
<evidence type="ECO:0000313" key="8">
    <source>
        <dbReference type="Proteomes" id="UP000450000"/>
    </source>
</evidence>
<dbReference type="AlphaFoldDB" id="A0A6N7L0I2"/>
<dbReference type="GO" id="GO:0008168">
    <property type="term" value="F:methyltransferase activity"/>
    <property type="evidence" value="ECO:0007669"/>
    <property type="project" value="UniProtKB-KW"/>
</dbReference>
<evidence type="ECO:0000256" key="2">
    <source>
        <dbReference type="ARBA" id="ARBA00022603"/>
    </source>
</evidence>
<evidence type="ECO:0000259" key="6">
    <source>
        <dbReference type="Pfam" id="PF08242"/>
    </source>
</evidence>
<sequence length="252" mass="29062">MPNRSSLAYQARYALRHPEKIVPHLRRLARDTRLRLTTTDHVAYYRAVMRSDTARSADAAVGSKTRESWLALGRMQYDYLVGHGLKPTDRMLEIGCGNLRAGWRFIGHLKTGHYHGIDISPDILHAARRTVVQYDLQHKLPNLALVRDLTFDFLPDEHFTVVHAHSVFSHSPRHVIDECLAHVGRILHPDGFFDFTFDRTDGPDHQVLREDFYYRAETLIAMAERHGLAAKLMDDWEELPHKQSKIRVARAT</sequence>
<dbReference type="Pfam" id="PF08242">
    <property type="entry name" value="Methyltransf_12"/>
    <property type="match status" value="1"/>
</dbReference>
<evidence type="ECO:0000256" key="4">
    <source>
        <dbReference type="ARBA" id="ARBA00022691"/>
    </source>
</evidence>
<keyword evidence="5" id="KW-0443">Lipid metabolism</keyword>
<dbReference type="PANTHER" id="PTHR43667:SF1">
    <property type="entry name" value="CYCLOPROPANE-FATTY-ACYL-PHOSPHOLIPID SYNTHASE"/>
    <property type="match status" value="1"/>
</dbReference>
<dbReference type="PANTHER" id="PTHR43667">
    <property type="entry name" value="CYCLOPROPANE-FATTY-ACYL-PHOSPHOLIPID SYNTHASE"/>
    <property type="match status" value="1"/>
</dbReference>
<dbReference type="RefSeq" id="WP_153467947.1">
    <property type="nucleotide sequence ID" value="NZ_WBOF01000003.1"/>
</dbReference>
<evidence type="ECO:0000313" key="7">
    <source>
        <dbReference type="EMBL" id="MQS16635.1"/>
    </source>
</evidence>
<evidence type="ECO:0000256" key="1">
    <source>
        <dbReference type="ARBA" id="ARBA00010815"/>
    </source>
</evidence>
<protein>
    <submittedName>
        <fullName evidence="7">Class I SAM-dependent methyltransferase</fullName>
    </submittedName>
</protein>
<dbReference type="CDD" id="cd02440">
    <property type="entry name" value="AdoMet_MTases"/>
    <property type="match status" value="1"/>
</dbReference>
<dbReference type="GO" id="GO:0006629">
    <property type="term" value="P:lipid metabolic process"/>
    <property type="evidence" value="ECO:0007669"/>
    <property type="project" value="UniProtKB-KW"/>
</dbReference>
<feature type="domain" description="Methyltransferase type 12" evidence="6">
    <location>
        <begin position="92"/>
        <end position="193"/>
    </location>
</feature>
<dbReference type="GO" id="GO:0032259">
    <property type="term" value="P:methylation"/>
    <property type="evidence" value="ECO:0007669"/>
    <property type="project" value="UniProtKB-KW"/>
</dbReference>
<name>A0A6N7L0I2_9ACTN</name>
<proteinExistence type="inferred from homology"/>
<comment type="similarity">
    <text evidence="1">Belongs to the CFA/CMAS family.</text>
</comment>
<gene>
    <name evidence="7" type="ORF">F7Q99_31725</name>
</gene>
<dbReference type="InterPro" id="IPR050723">
    <property type="entry name" value="CFA/CMAS"/>
</dbReference>
<keyword evidence="2 7" id="KW-0489">Methyltransferase</keyword>
<accession>A0A6N7L0I2</accession>
<dbReference type="SUPFAM" id="SSF53335">
    <property type="entry name" value="S-adenosyl-L-methionine-dependent methyltransferases"/>
    <property type="match status" value="1"/>
</dbReference>